<feature type="transmembrane region" description="Helical" evidence="14">
    <location>
        <begin position="84"/>
        <end position="106"/>
    </location>
</feature>
<keyword evidence="16" id="KW-1185">Reference proteome</keyword>
<comment type="subcellular location">
    <subcellularLocation>
        <location evidence="1">Cell membrane</location>
        <topology evidence="1">Multi-pass membrane protein</topology>
    </subcellularLocation>
</comment>
<accession>A0A073IT05</accession>
<keyword evidence="4" id="KW-1003">Cell membrane</keyword>
<comment type="catalytic activity">
    <reaction evidence="12">
        <text>L-proline(in) + Na(+)(in) = L-proline(out) + Na(+)(out)</text>
        <dbReference type="Rhea" id="RHEA:28967"/>
        <dbReference type="ChEBI" id="CHEBI:29101"/>
        <dbReference type="ChEBI" id="CHEBI:60039"/>
    </reaction>
</comment>
<evidence type="ECO:0000313" key="16">
    <source>
        <dbReference type="Proteomes" id="UP000027665"/>
    </source>
</evidence>
<comment type="similarity">
    <text evidence="2 13">Belongs to the sodium:solute symporter (SSF) (TC 2.A.21) family.</text>
</comment>
<dbReference type="STRING" id="2754.EH55_02770"/>
<dbReference type="Proteomes" id="UP000027665">
    <property type="component" value="Unassembled WGS sequence"/>
</dbReference>
<evidence type="ECO:0000256" key="12">
    <source>
        <dbReference type="ARBA" id="ARBA00033708"/>
    </source>
</evidence>
<proteinExistence type="inferred from homology"/>
<dbReference type="GO" id="GO:0006814">
    <property type="term" value="P:sodium ion transport"/>
    <property type="evidence" value="ECO:0007669"/>
    <property type="project" value="UniProtKB-KW"/>
</dbReference>
<feature type="transmembrane region" description="Helical" evidence="14">
    <location>
        <begin position="35"/>
        <end position="53"/>
    </location>
</feature>
<evidence type="ECO:0000256" key="5">
    <source>
        <dbReference type="ARBA" id="ARBA00022692"/>
    </source>
</evidence>
<dbReference type="RefSeq" id="WP_037975389.1">
    <property type="nucleotide sequence ID" value="NZ_JMKI01000021.1"/>
</dbReference>
<dbReference type="Pfam" id="PF00474">
    <property type="entry name" value="SSF"/>
    <property type="match status" value="1"/>
</dbReference>
<keyword evidence="11" id="KW-0739">Sodium transport</keyword>
<keyword evidence="9" id="KW-0406">Ion transport</keyword>
<protein>
    <recommendedName>
        <fullName evidence="17">Sodium:solute symporter</fullName>
    </recommendedName>
</protein>
<feature type="transmembrane region" description="Helical" evidence="14">
    <location>
        <begin position="112"/>
        <end position="134"/>
    </location>
</feature>
<name>A0A073IT05_9BACT</name>
<dbReference type="eggNOG" id="COG0591">
    <property type="taxonomic scope" value="Bacteria"/>
</dbReference>
<evidence type="ECO:0000256" key="8">
    <source>
        <dbReference type="ARBA" id="ARBA00023053"/>
    </source>
</evidence>
<evidence type="ECO:0000256" key="13">
    <source>
        <dbReference type="RuleBase" id="RU362091"/>
    </source>
</evidence>
<dbReference type="InterPro" id="IPR038377">
    <property type="entry name" value="Na/Glc_symporter_sf"/>
</dbReference>
<dbReference type="PANTHER" id="PTHR48086">
    <property type="entry name" value="SODIUM/PROLINE SYMPORTER-RELATED"/>
    <property type="match status" value="1"/>
</dbReference>
<gene>
    <name evidence="15" type="ORF">EH55_02770</name>
</gene>
<keyword evidence="3" id="KW-0813">Transport</keyword>
<evidence type="ECO:0000256" key="11">
    <source>
        <dbReference type="ARBA" id="ARBA00023201"/>
    </source>
</evidence>
<dbReference type="PANTHER" id="PTHR48086:SF3">
    <property type="entry name" value="SODIUM_PROLINE SYMPORTER"/>
    <property type="match status" value="1"/>
</dbReference>
<evidence type="ECO:0000256" key="7">
    <source>
        <dbReference type="ARBA" id="ARBA00022989"/>
    </source>
</evidence>
<dbReference type="Gene3D" id="1.20.1730.10">
    <property type="entry name" value="Sodium/glucose cotransporter"/>
    <property type="match status" value="1"/>
</dbReference>
<dbReference type="GO" id="GO:0005886">
    <property type="term" value="C:plasma membrane"/>
    <property type="evidence" value="ECO:0007669"/>
    <property type="project" value="UniProtKB-SubCell"/>
</dbReference>
<comment type="caution">
    <text evidence="15">The sequence shown here is derived from an EMBL/GenBank/DDBJ whole genome shotgun (WGS) entry which is preliminary data.</text>
</comment>
<dbReference type="EMBL" id="JMKI01000021">
    <property type="protein sequence ID" value="KEJ92700.1"/>
    <property type="molecule type" value="Genomic_DNA"/>
</dbReference>
<dbReference type="InterPro" id="IPR001734">
    <property type="entry name" value="Na/solute_symporter"/>
</dbReference>
<evidence type="ECO:0000256" key="10">
    <source>
        <dbReference type="ARBA" id="ARBA00023136"/>
    </source>
</evidence>
<dbReference type="InterPro" id="IPR050277">
    <property type="entry name" value="Sodium:Solute_Symporter"/>
</dbReference>
<evidence type="ECO:0000256" key="3">
    <source>
        <dbReference type="ARBA" id="ARBA00022448"/>
    </source>
</evidence>
<reference evidence="15 16" key="1">
    <citation type="submission" date="2014-04" db="EMBL/GenBank/DDBJ databases">
        <title>Draft Genome Sequence of Synergistes jonesii.</title>
        <authorList>
            <person name="Coil D.A."/>
            <person name="Eisen J.A."/>
            <person name="Holland-Moritz H.E."/>
        </authorList>
    </citation>
    <scope>NUCLEOTIDE SEQUENCE [LARGE SCALE GENOMIC DNA]</scope>
    <source>
        <strain evidence="15 16">78-1</strain>
    </source>
</reference>
<evidence type="ECO:0008006" key="17">
    <source>
        <dbReference type="Google" id="ProtNLM"/>
    </source>
</evidence>
<keyword evidence="6" id="KW-0769">Symport</keyword>
<dbReference type="GeneID" id="90983278"/>
<keyword evidence="8" id="KW-0915">Sodium</keyword>
<sequence>MIILLPTIAVLGYVGRLYFGTNIKAAQSMLATATIIPWYIGGLMMAAAVAFIITTGDSYLLSGATNLATDVYNHFKKDATDREVLRATQWSIVIFGALALGILKFFPSILAIQYWSYTIVGAGITPALIGCIVCPDKVSKWGGSSPW</sequence>
<evidence type="ECO:0000256" key="1">
    <source>
        <dbReference type="ARBA" id="ARBA00004651"/>
    </source>
</evidence>
<dbReference type="PROSITE" id="PS50283">
    <property type="entry name" value="NA_SOLUT_SYMP_3"/>
    <property type="match status" value="1"/>
</dbReference>
<evidence type="ECO:0000256" key="9">
    <source>
        <dbReference type="ARBA" id="ARBA00023065"/>
    </source>
</evidence>
<evidence type="ECO:0000313" key="15">
    <source>
        <dbReference type="EMBL" id="KEJ92700.1"/>
    </source>
</evidence>
<keyword evidence="5 14" id="KW-0812">Transmembrane</keyword>
<evidence type="ECO:0000256" key="6">
    <source>
        <dbReference type="ARBA" id="ARBA00022847"/>
    </source>
</evidence>
<evidence type="ECO:0000256" key="14">
    <source>
        <dbReference type="SAM" id="Phobius"/>
    </source>
</evidence>
<keyword evidence="10 14" id="KW-0472">Membrane</keyword>
<evidence type="ECO:0000256" key="2">
    <source>
        <dbReference type="ARBA" id="ARBA00006434"/>
    </source>
</evidence>
<keyword evidence="7 14" id="KW-1133">Transmembrane helix</keyword>
<organism evidence="15 16">
    <name type="scientific">Synergistes jonesii</name>
    <dbReference type="NCBI Taxonomy" id="2754"/>
    <lineage>
        <taxon>Bacteria</taxon>
        <taxon>Thermotogati</taxon>
        <taxon>Synergistota</taxon>
        <taxon>Synergistia</taxon>
        <taxon>Synergistales</taxon>
        <taxon>Synergistaceae</taxon>
        <taxon>Synergistes</taxon>
    </lineage>
</organism>
<evidence type="ECO:0000256" key="4">
    <source>
        <dbReference type="ARBA" id="ARBA00022475"/>
    </source>
</evidence>
<dbReference type="GO" id="GO:0015293">
    <property type="term" value="F:symporter activity"/>
    <property type="evidence" value="ECO:0007669"/>
    <property type="project" value="UniProtKB-KW"/>
</dbReference>
<dbReference type="AlphaFoldDB" id="A0A073IT05"/>